<dbReference type="InterPro" id="IPR025943">
    <property type="entry name" value="Sigma_54_int_dom_ATP-bd_2"/>
</dbReference>
<dbReference type="Pfam" id="PF00158">
    <property type="entry name" value="Sigma54_activat"/>
    <property type="match status" value="1"/>
</dbReference>
<keyword evidence="1" id="KW-0547">Nucleotide-binding</keyword>
<evidence type="ECO:0000313" key="7">
    <source>
        <dbReference type="EMBL" id="MFC0560906.1"/>
    </source>
</evidence>
<dbReference type="PROSITE" id="PS00688">
    <property type="entry name" value="SIGMA54_INTERACT_3"/>
    <property type="match status" value="1"/>
</dbReference>
<dbReference type="Pfam" id="PF02954">
    <property type="entry name" value="HTH_8"/>
    <property type="match status" value="1"/>
</dbReference>
<dbReference type="SUPFAM" id="SSF46689">
    <property type="entry name" value="Homeodomain-like"/>
    <property type="match status" value="1"/>
</dbReference>
<dbReference type="Gene3D" id="3.30.450.40">
    <property type="match status" value="1"/>
</dbReference>
<dbReference type="SUPFAM" id="SSF52540">
    <property type="entry name" value="P-loop containing nucleoside triphosphate hydrolases"/>
    <property type="match status" value="1"/>
</dbReference>
<dbReference type="InterPro" id="IPR003018">
    <property type="entry name" value="GAF"/>
</dbReference>
<keyword evidence="8" id="KW-1185">Reference proteome</keyword>
<keyword evidence="2" id="KW-0067">ATP-binding</keyword>
<gene>
    <name evidence="7" type="ORF">ACFFH4_18300</name>
</gene>
<keyword evidence="3" id="KW-0805">Transcription regulation</keyword>
<dbReference type="CDD" id="cd00009">
    <property type="entry name" value="AAA"/>
    <property type="match status" value="1"/>
</dbReference>
<dbReference type="InterPro" id="IPR058031">
    <property type="entry name" value="AAA_lid_NorR"/>
</dbReference>
<sequence length="618" mass="70461">MIETSISLDMWRRFVKDGTFDSSRLNKRISESWYRCKSLDVDPFIGKVKEYLLLDDLLTQRNKNTLLMEAARPQLEKMKSSISELGMVALIIDPDGYVLSMTGNKVQINEAKKINFIEGVRWTEQQAGTNAIGTALQTKEAIMVNGAEHFAIASHRWSCAASPILQEDGKLLGIIDFSCPVEKTHPYMFGMAVSAAHAIEREASILLHREEMELLQVTIDLIETNKMVLITNNRQLVVTASRLIRSKVSNWFGKSKKEFISLYHLQVQMEVPIYSKRNGALLGYALYFSDNKRTTFFQPSKTITFKGETGISQSFQQLLQELERVAPTNASVYIHGETGTGKEVIARTIHENSPRLDAPFIAVNCGAIPKDLIESELFGYAEGAFTGALRSGKKGKFEQANKGTIFLDEIGEIPPSMQVALLRVLQERKITPVGSQKEIPLDIRIITATHKDLRTLTANGTFREDLFYRLHVYPIQIPPLRERKEDIPYLVRHFCSHNQWPIQFPAEFFERLSDYHWPGNIRELFNFLERLKIVFQGEQVEKKDILKWINERGLCEQTALSNNNVDKDPKVTLTAREKTQKEMMIEALKKTNGNVGLAAKFLGVSRSTFYKRLKRYEL</sequence>
<dbReference type="SMART" id="SM00382">
    <property type="entry name" value="AAA"/>
    <property type="match status" value="1"/>
</dbReference>
<feature type="domain" description="Sigma-54 factor interaction" evidence="6">
    <location>
        <begin position="308"/>
        <end position="533"/>
    </location>
</feature>
<dbReference type="Gene3D" id="3.40.50.300">
    <property type="entry name" value="P-loop containing nucleotide triphosphate hydrolases"/>
    <property type="match status" value="1"/>
</dbReference>
<dbReference type="InterPro" id="IPR003593">
    <property type="entry name" value="AAA+_ATPase"/>
</dbReference>
<dbReference type="InterPro" id="IPR029016">
    <property type="entry name" value="GAF-like_dom_sf"/>
</dbReference>
<dbReference type="InterPro" id="IPR025662">
    <property type="entry name" value="Sigma_54_int_dom_ATP-bd_1"/>
</dbReference>
<organism evidence="7 8">
    <name type="scientific">Halalkalibacter alkalisediminis</name>
    <dbReference type="NCBI Taxonomy" id="935616"/>
    <lineage>
        <taxon>Bacteria</taxon>
        <taxon>Bacillati</taxon>
        <taxon>Bacillota</taxon>
        <taxon>Bacilli</taxon>
        <taxon>Bacillales</taxon>
        <taxon>Bacillaceae</taxon>
        <taxon>Halalkalibacter</taxon>
    </lineage>
</organism>
<dbReference type="PROSITE" id="PS50045">
    <property type="entry name" value="SIGMA54_INTERACT_4"/>
    <property type="match status" value="1"/>
</dbReference>
<keyword evidence="4" id="KW-0238">DNA-binding</keyword>
<dbReference type="PANTHER" id="PTHR32071">
    <property type="entry name" value="TRANSCRIPTIONAL REGULATORY PROTEIN"/>
    <property type="match status" value="1"/>
</dbReference>
<dbReference type="PANTHER" id="PTHR32071:SF101">
    <property type="entry name" value="ACETOIN DEHYDROGENASE OPERON TRANSCRIPTIONAL ACTIVATOR ACOR"/>
    <property type="match status" value="1"/>
</dbReference>
<dbReference type="PROSITE" id="PS00676">
    <property type="entry name" value="SIGMA54_INTERACT_2"/>
    <property type="match status" value="1"/>
</dbReference>
<dbReference type="Gene3D" id="1.10.10.60">
    <property type="entry name" value="Homeodomain-like"/>
    <property type="match status" value="1"/>
</dbReference>
<name>A0ABV6NJL1_9BACI</name>
<dbReference type="InterPro" id="IPR025944">
    <property type="entry name" value="Sigma_54_int_dom_CS"/>
</dbReference>
<dbReference type="InterPro" id="IPR002078">
    <property type="entry name" value="Sigma_54_int"/>
</dbReference>
<accession>A0ABV6NJL1</accession>
<evidence type="ECO:0000313" key="8">
    <source>
        <dbReference type="Proteomes" id="UP001589833"/>
    </source>
</evidence>
<dbReference type="Pfam" id="PF25601">
    <property type="entry name" value="AAA_lid_14"/>
    <property type="match status" value="1"/>
</dbReference>
<dbReference type="Gene3D" id="1.10.8.60">
    <property type="match status" value="1"/>
</dbReference>
<dbReference type="PRINTS" id="PR01590">
    <property type="entry name" value="HTHFIS"/>
</dbReference>
<dbReference type="PROSITE" id="PS00675">
    <property type="entry name" value="SIGMA54_INTERACT_1"/>
    <property type="match status" value="1"/>
</dbReference>
<evidence type="ECO:0000256" key="3">
    <source>
        <dbReference type="ARBA" id="ARBA00023015"/>
    </source>
</evidence>
<proteinExistence type="predicted"/>
<evidence type="ECO:0000256" key="2">
    <source>
        <dbReference type="ARBA" id="ARBA00022840"/>
    </source>
</evidence>
<dbReference type="RefSeq" id="WP_273848035.1">
    <property type="nucleotide sequence ID" value="NZ_JAQQWT010000046.1"/>
</dbReference>
<evidence type="ECO:0000256" key="4">
    <source>
        <dbReference type="ARBA" id="ARBA00023125"/>
    </source>
</evidence>
<evidence type="ECO:0000259" key="6">
    <source>
        <dbReference type="PROSITE" id="PS50045"/>
    </source>
</evidence>
<dbReference type="Proteomes" id="UP001589833">
    <property type="component" value="Unassembled WGS sequence"/>
</dbReference>
<evidence type="ECO:0000256" key="5">
    <source>
        <dbReference type="ARBA" id="ARBA00023163"/>
    </source>
</evidence>
<dbReference type="Pfam" id="PF01590">
    <property type="entry name" value="GAF"/>
    <property type="match status" value="1"/>
</dbReference>
<dbReference type="EMBL" id="JBHLTR010000048">
    <property type="protein sequence ID" value="MFC0560906.1"/>
    <property type="molecule type" value="Genomic_DNA"/>
</dbReference>
<dbReference type="InterPro" id="IPR027417">
    <property type="entry name" value="P-loop_NTPase"/>
</dbReference>
<dbReference type="InterPro" id="IPR009057">
    <property type="entry name" value="Homeodomain-like_sf"/>
</dbReference>
<keyword evidence="5" id="KW-0804">Transcription</keyword>
<reference evidence="7 8" key="1">
    <citation type="submission" date="2024-09" db="EMBL/GenBank/DDBJ databases">
        <authorList>
            <person name="Sun Q."/>
            <person name="Mori K."/>
        </authorList>
    </citation>
    <scope>NUCLEOTIDE SEQUENCE [LARGE SCALE GENOMIC DNA]</scope>
    <source>
        <strain evidence="7 8">NCAIM B.02301</strain>
    </source>
</reference>
<protein>
    <submittedName>
        <fullName evidence="7">Sigma-54-dependent Fis family transcriptional regulator</fullName>
    </submittedName>
</protein>
<evidence type="ECO:0000256" key="1">
    <source>
        <dbReference type="ARBA" id="ARBA00022741"/>
    </source>
</evidence>
<dbReference type="InterPro" id="IPR002197">
    <property type="entry name" value="HTH_Fis"/>
</dbReference>
<comment type="caution">
    <text evidence="7">The sequence shown here is derived from an EMBL/GenBank/DDBJ whole genome shotgun (WGS) entry which is preliminary data.</text>
</comment>